<protein>
    <submittedName>
        <fullName evidence="1">Uncharacterized protein</fullName>
    </submittedName>
</protein>
<keyword evidence="2" id="KW-1185">Reference proteome</keyword>
<gene>
    <name evidence="1" type="ORF">E2C01_077681</name>
</gene>
<name>A0A5B7IGM6_PORTR</name>
<dbReference type="EMBL" id="VSRR010061227">
    <property type="protein sequence ID" value="MPC82992.1"/>
    <property type="molecule type" value="Genomic_DNA"/>
</dbReference>
<organism evidence="1 2">
    <name type="scientific">Portunus trituberculatus</name>
    <name type="common">Swimming crab</name>
    <name type="synonym">Neptunus trituberculatus</name>
    <dbReference type="NCBI Taxonomy" id="210409"/>
    <lineage>
        <taxon>Eukaryota</taxon>
        <taxon>Metazoa</taxon>
        <taxon>Ecdysozoa</taxon>
        <taxon>Arthropoda</taxon>
        <taxon>Crustacea</taxon>
        <taxon>Multicrustacea</taxon>
        <taxon>Malacostraca</taxon>
        <taxon>Eumalacostraca</taxon>
        <taxon>Eucarida</taxon>
        <taxon>Decapoda</taxon>
        <taxon>Pleocyemata</taxon>
        <taxon>Brachyura</taxon>
        <taxon>Eubrachyura</taxon>
        <taxon>Portunoidea</taxon>
        <taxon>Portunidae</taxon>
        <taxon>Portuninae</taxon>
        <taxon>Portunus</taxon>
    </lineage>
</organism>
<evidence type="ECO:0000313" key="2">
    <source>
        <dbReference type="Proteomes" id="UP000324222"/>
    </source>
</evidence>
<reference evidence="1 2" key="1">
    <citation type="submission" date="2019-05" db="EMBL/GenBank/DDBJ databases">
        <title>Another draft genome of Portunus trituberculatus and its Hox gene families provides insights of decapod evolution.</title>
        <authorList>
            <person name="Jeong J.-H."/>
            <person name="Song I."/>
            <person name="Kim S."/>
            <person name="Choi T."/>
            <person name="Kim D."/>
            <person name="Ryu S."/>
            <person name="Kim W."/>
        </authorList>
    </citation>
    <scope>NUCLEOTIDE SEQUENCE [LARGE SCALE GENOMIC DNA]</scope>
    <source>
        <tissue evidence="1">Muscle</tissue>
    </source>
</reference>
<dbReference type="Proteomes" id="UP000324222">
    <property type="component" value="Unassembled WGS sequence"/>
</dbReference>
<dbReference type="AlphaFoldDB" id="A0A5B7IGM6"/>
<comment type="caution">
    <text evidence="1">The sequence shown here is derived from an EMBL/GenBank/DDBJ whole genome shotgun (WGS) entry which is preliminary data.</text>
</comment>
<accession>A0A5B7IGM6</accession>
<proteinExistence type="predicted"/>
<evidence type="ECO:0000313" key="1">
    <source>
        <dbReference type="EMBL" id="MPC82992.1"/>
    </source>
</evidence>
<sequence>MPHFSYHISIRRHEGHLTPPANLPPRGHLLCDTFSLILNNVRQMVGISPTRATPVLQLCFEGFRQQERSALPRSQGS</sequence>